<gene>
    <name evidence="9" type="ORF">GUITHDRAFT_154834</name>
</gene>
<reference evidence="11" key="2">
    <citation type="submission" date="2012-11" db="EMBL/GenBank/DDBJ databases">
        <authorList>
            <person name="Kuo A."/>
            <person name="Curtis B.A."/>
            <person name="Tanifuji G."/>
            <person name="Burki F."/>
            <person name="Gruber A."/>
            <person name="Irimia M."/>
            <person name="Maruyama S."/>
            <person name="Arias M.C."/>
            <person name="Ball S.G."/>
            <person name="Gile G.H."/>
            <person name="Hirakawa Y."/>
            <person name="Hopkins J.F."/>
            <person name="Rensing S.A."/>
            <person name="Schmutz J."/>
            <person name="Symeonidi A."/>
            <person name="Elias M."/>
            <person name="Eveleigh R.J."/>
            <person name="Herman E.K."/>
            <person name="Klute M.J."/>
            <person name="Nakayama T."/>
            <person name="Obornik M."/>
            <person name="Reyes-Prieto A."/>
            <person name="Armbrust E.V."/>
            <person name="Aves S.J."/>
            <person name="Beiko R.G."/>
            <person name="Coutinho P."/>
            <person name="Dacks J.B."/>
            <person name="Durnford D.G."/>
            <person name="Fast N.M."/>
            <person name="Green B.R."/>
            <person name="Grisdale C."/>
            <person name="Hempe F."/>
            <person name="Henrissat B."/>
            <person name="Hoppner M.P."/>
            <person name="Ishida K.-I."/>
            <person name="Kim E."/>
            <person name="Koreny L."/>
            <person name="Kroth P.G."/>
            <person name="Liu Y."/>
            <person name="Malik S.-B."/>
            <person name="Maier U.G."/>
            <person name="McRose D."/>
            <person name="Mock T."/>
            <person name="Neilson J.A."/>
            <person name="Onodera N.T."/>
            <person name="Poole A.M."/>
            <person name="Pritham E.J."/>
            <person name="Richards T.A."/>
            <person name="Rocap G."/>
            <person name="Roy S.W."/>
            <person name="Sarai C."/>
            <person name="Schaack S."/>
            <person name="Shirato S."/>
            <person name="Slamovits C.H."/>
            <person name="Spencer D.F."/>
            <person name="Suzuki S."/>
            <person name="Worden A.Z."/>
            <person name="Zauner S."/>
            <person name="Barry K."/>
            <person name="Bell C."/>
            <person name="Bharti A.K."/>
            <person name="Crow J.A."/>
            <person name="Grimwood J."/>
            <person name="Kramer R."/>
            <person name="Lindquist E."/>
            <person name="Lucas S."/>
            <person name="Salamov A."/>
            <person name="McFadden G.I."/>
            <person name="Lane C.E."/>
            <person name="Keeling P.J."/>
            <person name="Gray M.W."/>
            <person name="Grigoriev I.V."/>
            <person name="Archibald J.M."/>
        </authorList>
    </citation>
    <scope>NUCLEOTIDE SEQUENCE</scope>
    <source>
        <strain evidence="11">CCMP2712</strain>
    </source>
</reference>
<reference evidence="10" key="3">
    <citation type="submission" date="2015-06" db="UniProtKB">
        <authorList>
            <consortium name="EnsemblProtists"/>
        </authorList>
    </citation>
    <scope>IDENTIFICATION</scope>
</reference>
<keyword evidence="6" id="KW-0539">Nucleus</keyword>
<evidence type="ECO:0000256" key="2">
    <source>
        <dbReference type="ARBA" id="ARBA00023015"/>
    </source>
</evidence>
<feature type="region of interest" description="Disordered" evidence="7">
    <location>
        <begin position="1"/>
        <end position="21"/>
    </location>
</feature>
<evidence type="ECO:0000256" key="7">
    <source>
        <dbReference type="SAM" id="MobiDB-lite"/>
    </source>
</evidence>
<evidence type="ECO:0000256" key="6">
    <source>
        <dbReference type="ARBA" id="ARBA00023242"/>
    </source>
</evidence>
<dbReference type="Proteomes" id="UP000011087">
    <property type="component" value="Unassembled WGS sequence"/>
</dbReference>
<evidence type="ECO:0000256" key="5">
    <source>
        <dbReference type="ARBA" id="ARBA00023163"/>
    </source>
</evidence>
<sequence>MASMYFNSVEHSSSTPSRVSERVPIVQVIPRKKRGGDDKLNDEVTLTMEFVSTFFHMRQSEVAKHLGISLTALKSGCRRIGLPRWPYSRKRCGKGKKRSSKPEASDDTMAENSENSTTSDEESDSNHDQGVSSRYYLAIGSASLFQEALEYLENSLYS</sequence>
<dbReference type="AlphaFoldDB" id="L1IQ70"/>
<keyword evidence="5" id="KW-0804">Transcription</keyword>
<feature type="domain" description="RWP-RK" evidence="8">
    <location>
        <begin position="27"/>
        <end position="114"/>
    </location>
</feature>
<dbReference type="EMBL" id="JH993053">
    <property type="protein sequence ID" value="EKX37970.1"/>
    <property type="molecule type" value="Genomic_DNA"/>
</dbReference>
<dbReference type="PaxDb" id="55529-EKX37970"/>
<dbReference type="PROSITE" id="PS51519">
    <property type="entry name" value="RWP_RK"/>
    <property type="match status" value="1"/>
</dbReference>
<dbReference type="Pfam" id="PF02042">
    <property type="entry name" value="RWP-RK"/>
    <property type="match status" value="1"/>
</dbReference>
<dbReference type="InterPro" id="IPR003035">
    <property type="entry name" value="RWP-RK_dom"/>
</dbReference>
<comment type="function">
    <text evidence="1">Putative transcription factor.</text>
</comment>
<proteinExistence type="predicted"/>
<keyword evidence="3" id="KW-0175">Coiled coil</keyword>
<evidence type="ECO:0000256" key="3">
    <source>
        <dbReference type="ARBA" id="ARBA00023054"/>
    </source>
</evidence>
<dbReference type="GeneID" id="17294633"/>
<evidence type="ECO:0000256" key="4">
    <source>
        <dbReference type="ARBA" id="ARBA00023125"/>
    </source>
</evidence>
<evidence type="ECO:0000313" key="9">
    <source>
        <dbReference type="EMBL" id="EKX37970.1"/>
    </source>
</evidence>
<dbReference type="OrthoDB" id="6270329at2759"/>
<keyword evidence="11" id="KW-1185">Reference proteome</keyword>
<feature type="compositionally biased region" description="Polar residues" evidence="7">
    <location>
        <begin position="1"/>
        <end position="18"/>
    </location>
</feature>
<dbReference type="PANTHER" id="PTHR46373:SF2">
    <property type="entry name" value="RWP-RK DOMAIN-CONTAINING PROTEIN"/>
    <property type="match status" value="1"/>
</dbReference>
<dbReference type="PANTHER" id="PTHR46373">
    <property type="entry name" value="PROTEIN RKD4"/>
    <property type="match status" value="1"/>
</dbReference>
<protein>
    <recommendedName>
        <fullName evidence="8">RWP-RK domain-containing protein</fullName>
    </recommendedName>
</protein>
<reference evidence="9 11" key="1">
    <citation type="journal article" date="2012" name="Nature">
        <title>Algal genomes reveal evolutionary mosaicism and the fate of nucleomorphs.</title>
        <authorList>
            <consortium name="DOE Joint Genome Institute"/>
            <person name="Curtis B.A."/>
            <person name="Tanifuji G."/>
            <person name="Burki F."/>
            <person name="Gruber A."/>
            <person name="Irimia M."/>
            <person name="Maruyama S."/>
            <person name="Arias M.C."/>
            <person name="Ball S.G."/>
            <person name="Gile G.H."/>
            <person name="Hirakawa Y."/>
            <person name="Hopkins J.F."/>
            <person name="Kuo A."/>
            <person name="Rensing S.A."/>
            <person name="Schmutz J."/>
            <person name="Symeonidi A."/>
            <person name="Elias M."/>
            <person name="Eveleigh R.J."/>
            <person name="Herman E.K."/>
            <person name="Klute M.J."/>
            <person name="Nakayama T."/>
            <person name="Obornik M."/>
            <person name="Reyes-Prieto A."/>
            <person name="Armbrust E.V."/>
            <person name="Aves S.J."/>
            <person name="Beiko R.G."/>
            <person name="Coutinho P."/>
            <person name="Dacks J.B."/>
            <person name="Durnford D.G."/>
            <person name="Fast N.M."/>
            <person name="Green B.R."/>
            <person name="Grisdale C.J."/>
            <person name="Hempel F."/>
            <person name="Henrissat B."/>
            <person name="Hoppner M.P."/>
            <person name="Ishida K."/>
            <person name="Kim E."/>
            <person name="Koreny L."/>
            <person name="Kroth P.G."/>
            <person name="Liu Y."/>
            <person name="Malik S.B."/>
            <person name="Maier U.G."/>
            <person name="McRose D."/>
            <person name="Mock T."/>
            <person name="Neilson J.A."/>
            <person name="Onodera N.T."/>
            <person name="Poole A.M."/>
            <person name="Pritham E.J."/>
            <person name="Richards T.A."/>
            <person name="Rocap G."/>
            <person name="Roy S.W."/>
            <person name="Sarai C."/>
            <person name="Schaack S."/>
            <person name="Shirato S."/>
            <person name="Slamovits C.H."/>
            <person name="Spencer D.F."/>
            <person name="Suzuki S."/>
            <person name="Worden A.Z."/>
            <person name="Zauner S."/>
            <person name="Barry K."/>
            <person name="Bell C."/>
            <person name="Bharti A.K."/>
            <person name="Crow J.A."/>
            <person name="Grimwood J."/>
            <person name="Kramer R."/>
            <person name="Lindquist E."/>
            <person name="Lucas S."/>
            <person name="Salamov A."/>
            <person name="McFadden G.I."/>
            <person name="Lane C.E."/>
            <person name="Keeling P.J."/>
            <person name="Gray M.W."/>
            <person name="Grigoriev I.V."/>
            <person name="Archibald J.M."/>
        </authorList>
    </citation>
    <scope>NUCLEOTIDE SEQUENCE</scope>
    <source>
        <strain evidence="9 11">CCMP2712</strain>
    </source>
</reference>
<evidence type="ECO:0000313" key="10">
    <source>
        <dbReference type="EnsemblProtists" id="EKX37970"/>
    </source>
</evidence>
<evidence type="ECO:0000259" key="8">
    <source>
        <dbReference type="PROSITE" id="PS51519"/>
    </source>
</evidence>
<evidence type="ECO:0000313" key="11">
    <source>
        <dbReference type="Proteomes" id="UP000011087"/>
    </source>
</evidence>
<organism evidence="9">
    <name type="scientific">Guillardia theta (strain CCMP2712)</name>
    <name type="common">Cryptophyte</name>
    <dbReference type="NCBI Taxonomy" id="905079"/>
    <lineage>
        <taxon>Eukaryota</taxon>
        <taxon>Cryptophyceae</taxon>
        <taxon>Pyrenomonadales</taxon>
        <taxon>Geminigeraceae</taxon>
        <taxon>Guillardia</taxon>
    </lineage>
</organism>
<dbReference type="EnsemblProtists" id="EKX37970">
    <property type="protein sequence ID" value="EKX37970"/>
    <property type="gene ID" value="GUITHDRAFT_154834"/>
</dbReference>
<keyword evidence="2" id="KW-0805">Transcription regulation</keyword>
<feature type="compositionally biased region" description="Basic residues" evidence="7">
    <location>
        <begin position="87"/>
        <end position="99"/>
    </location>
</feature>
<keyword evidence="4" id="KW-0238">DNA-binding</keyword>
<accession>L1IQ70</accession>
<dbReference type="RefSeq" id="XP_005824950.1">
    <property type="nucleotide sequence ID" value="XM_005824893.1"/>
</dbReference>
<dbReference type="KEGG" id="gtt:GUITHDRAFT_154834"/>
<dbReference type="GO" id="GO:0003700">
    <property type="term" value="F:DNA-binding transcription factor activity"/>
    <property type="evidence" value="ECO:0007669"/>
    <property type="project" value="InterPro"/>
</dbReference>
<feature type="region of interest" description="Disordered" evidence="7">
    <location>
        <begin position="84"/>
        <end position="129"/>
    </location>
</feature>
<name>L1IQ70_GUITC</name>
<dbReference type="HOGENOM" id="CLU_092984_4_0_1"/>
<dbReference type="InterPro" id="IPR044607">
    <property type="entry name" value="RKD-like"/>
</dbReference>
<evidence type="ECO:0000256" key="1">
    <source>
        <dbReference type="ARBA" id="ARBA00004049"/>
    </source>
</evidence>
<dbReference type="GO" id="GO:0003677">
    <property type="term" value="F:DNA binding"/>
    <property type="evidence" value="ECO:0007669"/>
    <property type="project" value="UniProtKB-KW"/>
</dbReference>